<reference evidence="3 4" key="1">
    <citation type="submission" date="2013-11" db="EMBL/GenBank/DDBJ databases">
        <title>Metagenomic analysis of a methanogenic consortium involved in long chain n-alkane degradation.</title>
        <authorList>
            <person name="Davidova I.A."/>
            <person name="Callaghan A.V."/>
            <person name="Wawrik B."/>
            <person name="Pruitt S."/>
            <person name="Marks C."/>
            <person name="Duncan K.E."/>
            <person name="Suflita J.M."/>
        </authorList>
    </citation>
    <scope>NUCLEOTIDE SEQUENCE [LARGE SCALE GENOMIC DNA]</scope>
    <source>
        <strain evidence="3 4">SPR</strain>
    </source>
</reference>
<dbReference type="PANTHER" id="PTHR48475">
    <property type="entry name" value="RIBONUCLEASE H"/>
    <property type="match status" value="1"/>
</dbReference>
<dbReference type="RefSeq" id="WP_044350179.1">
    <property type="nucleotide sequence ID" value="NZ_AZAC01000023.1"/>
</dbReference>
<dbReference type="InParanoid" id="A0A0D2GCW2"/>
<accession>A0A0D2GCW2</accession>
<evidence type="ECO:0000313" key="3">
    <source>
        <dbReference type="EMBL" id="KIX12807.1"/>
    </source>
</evidence>
<dbReference type="SUPFAM" id="SSF53098">
    <property type="entry name" value="Ribonuclease H-like"/>
    <property type="match status" value="1"/>
</dbReference>
<dbReference type="PROSITE" id="PS50879">
    <property type="entry name" value="RNASE_H_1"/>
    <property type="match status" value="1"/>
</dbReference>
<gene>
    <name evidence="3" type="ORF">X474_17450</name>
</gene>
<feature type="domain" description="RNase H type-1" evidence="2">
    <location>
        <begin position="10"/>
        <end position="141"/>
    </location>
</feature>
<dbReference type="AlphaFoldDB" id="A0A0D2GCW2"/>
<dbReference type="Pfam" id="PF13456">
    <property type="entry name" value="RVT_3"/>
    <property type="match status" value="1"/>
</dbReference>
<protein>
    <submittedName>
        <fullName evidence="3">Ribonuclease H</fullName>
    </submittedName>
</protein>
<feature type="region of interest" description="Disordered" evidence="1">
    <location>
        <begin position="1"/>
        <end position="32"/>
    </location>
</feature>
<keyword evidence="4" id="KW-1185">Reference proteome</keyword>
<dbReference type="InterPro" id="IPR012337">
    <property type="entry name" value="RNaseH-like_sf"/>
</dbReference>
<dbReference type="GO" id="GO:0003676">
    <property type="term" value="F:nucleic acid binding"/>
    <property type="evidence" value="ECO:0007669"/>
    <property type="project" value="InterPro"/>
</dbReference>
<dbReference type="PANTHER" id="PTHR48475:SF1">
    <property type="entry name" value="RNASE H TYPE-1 DOMAIN-CONTAINING PROTEIN"/>
    <property type="match status" value="1"/>
</dbReference>
<evidence type="ECO:0000313" key="4">
    <source>
        <dbReference type="Proteomes" id="UP000032233"/>
    </source>
</evidence>
<dbReference type="InterPro" id="IPR036397">
    <property type="entry name" value="RNaseH_sf"/>
</dbReference>
<dbReference type="OrthoDB" id="7845843at2"/>
<sequence>MSPLGSAKRPGPELVLHSDGASRGNPGEAGAGAVLYDKEGGEVRALTRYLGKVTNNVAEYQGLILGVKAALELEVASLSVRLDSELLVKQLNGQYRVKSPLLKPLFDEVKTLLQGIEQVDIIHVRREFNKRADELANQAIDRR</sequence>
<name>A0A0D2GCW2_9BACT</name>
<organism evidence="3 4">
    <name type="scientific">Dethiosulfatarculus sandiegensis</name>
    <dbReference type="NCBI Taxonomy" id="1429043"/>
    <lineage>
        <taxon>Bacteria</taxon>
        <taxon>Pseudomonadati</taxon>
        <taxon>Thermodesulfobacteriota</taxon>
        <taxon>Desulfarculia</taxon>
        <taxon>Desulfarculales</taxon>
        <taxon>Desulfarculaceae</taxon>
        <taxon>Dethiosulfatarculus</taxon>
    </lineage>
</organism>
<evidence type="ECO:0000256" key="1">
    <source>
        <dbReference type="SAM" id="MobiDB-lite"/>
    </source>
</evidence>
<dbReference type="InterPro" id="IPR002156">
    <property type="entry name" value="RNaseH_domain"/>
</dbReference>
<dbReference type="EMBL" id="AZAC01000023">
    <property type="protein sequence ID" value="KIX12807.1"/>
    <property type="molecule type" value="Genomic_DNA"/>
</dbReference>
<dbReference type="STRING" id="1429043.X474_17450"/>
<dbReference type="CDD" id="cd09279">
    <property type="entry name" value="RNase_HI_like"/>
    <property type="match status" value="1"/>
</dbReference>
<dbReference type="Gene3D" id="3.30.420.10">
    <property type="entry name" value="Ribonuclease H-like superfamily/Ribonuclease H"/>
    <property type="match status" value="1"/>
</dbReference>
<evidence type="ECO:0000259" key="2">
    <source>
        <dbReference type="PROSITE" id="PS50879"/>
    </source>
</evidence>
<comment type="caution">
    <text evidence="3">The sequence shown here is derived from an EMBL/GenBank/DDBJ whole genome shotgun (WGS) entry which is preliminary data.</text>
</comment>
<proteinExistence type="predicted"/>
<dbReference type="GO" id="GO:0004523">
    <property type="term" value="F:RNA-DNA hybrid ribonuclease activity"/>
    <property type="evidence" value="ECO:0007669"/>
    <property type="project" value="InterPro"/>
</dbReference>
<dbReference type="Proteomes" id="UP000032233">
    <property type="component" value="Unassembled WGS sequence"/>
</dbReference>